<sequence length="116" mass="12516">MAFEVAKALQAPLDVLVVRKLGVPFQPELAFGAIGEDGVRVLNDGVVRAASLDDEDVQAVERTQRIELQRRVERFRRGRDRIPLTGRIAVIVDDGIATGATAKAGCQVARAQGPAR</sequence>
<evidence type="ECO:0000313" key="2">
    <source>
        <dbReference type="Proteomes" id="UP000516380"/>
    </source>
</evidence>
<dbReference type="InterPro" id="IPR029057">
    <property type="entry name" value="PRTase-like"/>
</dbReference>
<gene>
    <name evidence="1" type="ORF">NIIDMKKI_64720</name>
</gene>
<dbReference type="Proteomes" id="UP000516380">
    <property type="component" value="Chromosome"/>
</dbReference>
<evidence type="ECO:0000313" key="1">
    <source>
        <dbReference type="EMBL" id="BCI91266.1"/>
    </source>
</evidence>
<protein>
    <submittedName>
        <fullName evidence="1">Uncharacterized protein</fullName>
    </submittedName>
</protein>
<accession>A0A7G1IJS2</accession>
<organism evidence="1 2">
    <name type="scientific">Mycobacterium kansasii</name>
    <dbReference type="NCBI Taxonomy" id="1768"/>
    <lineage>
        <taxon>Bacteria</taxon>
        <taxon>Bacillati</taxon>
        <taxon>Actinomycetota</taxon>
        <taxon>Actinomycetes</taxon>
        <taxon>Mycobacteriales</taxon>
        <taxon>Mycobacteriaceae</taxon>
        <taxon>Mycobacterium</taxon>
    </lineage>
</organism>
<dbReference type="SUPFAM" id="SSF53271">
    <property type="entry name" value="PRTase-like"/>
    <property type="match status" value="1"/>
</dbReference>
<dbReference type="InterPro" id="IPR000836">
    <property type="entry name" value="PRTase_dom"/>
</dbReference>
<dbReference type="Gene3D" id="3.40.50.2020">
    <property type="match status" value="1"/>
</dbReference>
<dbReference type="Gene3D" id="3.30.1310.20">
    <property type="entry name" value="PRTase-like"/>
    <property type="match status" value="1"/>
</dbReference>
<keyword evidence="2" id="KW-1185">Reference proteome</keyword>
<proteinExistence type="predicted"/>
<dbReference type="AlphaFoldDB" id="A0A7G1IJS2"/>
<dbReference type="EMBL" id="AP023343">
    <property type="protein sequence ID" value="BCI91266.1"/>
    <property type="molecule type" value="Genomic_DNA"/>
</dbReference>
<dbReference type="CDD" id="cd06223">
    <property type="entry name" value="PRTases_typeI"/>
    <property type="match status" value="1"/>
</dbReference>
<name>A0A7G1IJS2_MYCKA</name>
<reference evidence="1 2" key="1">
    <citation type="submission" date="2020-07" db="EMBL/GenBank/DDBJ databases">
        <title>Mycobacterium kansasii (former subtype) with zoonotic potential isolated from diseased indoor pet cat, Japan.</title>
        <authorList>
            <person name="Fukano H."/>
            <person name="Terazono T."/>
            <person name="Hoshino Y."/>
        </authorList>
    </citation>
    <scope>NUCLEOTIDE SEQUENCE [LARGE SCALE GENOMIC DNA]</scope>
    <source>
        <strain evidence="1 2">Kuro-I</strain>
    </source>
</reference>